<feature type="compositionally biased region" description="Basic and acidic residues" evidence="1">
    <location>
        <begin position="69"/>
        <end position="82"/>
    </location>
</feature>
<reference evidence="2" key="1">
    <citation type="submission" date="2021-05" db="EMBL/GenBank/DDBJ databases">
        <authorList>
            <person name="Alioto T."/>
            <person name="Alioto T."/>
            <person name="Gomez Garrido J."/>
        </authorList>
    </citation>
    <scope>NUCLEOTIDE SEQUENCE</scope>
</reference>
<protein>
    <submittedName>
        <fullName evidence="2">(northern house mosquito) hypothetical protein</fullName>
    </submittedName>
</protein>
<organism evidence="2">
    <name type="scientific">Culex pipiens</name>
    <name type="common">House mosquito</name>
    <dbReference type="NCBI Taxonomy" id="7175"/>
    <lineage>
        <taxon>Eukaryota</taxon>
        <taxon>Metazoa</taxon>
        <taxon>Ecdysozoa</taxon>
        <taxon>Arthropoda</taxon>
        <taxon>Hexapoda</taxon>
        <taxon>Insecta</taxon>
        <taxon>Pterygota</taxon>
        <taxon>Neoptera</taxon>
        <taxon>Endopterygota</taxon>
        <taxon>Diptera</taxon>
        <taxon>Nematocera</taxon>
        <taxon>Culicoidea</taxon>
        <taxon>Culicidae</taxon>
        <taxon>Culicinae</taxon>
        <taxon>Culicini</taxon>
        <taxon>Culex</taxon>
        <taxon>Culex</taxon>
    </lineage>
</organism>
<dbReference type="AlphaFoldDB" id="A0A8D8FT05"/>
<feature type="compositionally biased region" description="Basic and acidic residues" evidence="1">
    <location>
        <begin position="121"/>
        <end position="132"/>
    </location>
</feature>
<feature type="region of interest" description="Disordered" evidence="1">
    <location>
        <begin position="1"/>
        <end position="132"/>
    </location>
</feature>
<evidence type="ECO:0000313" key="2">
    <source>
        <dbReference type="EMBL" id="CAG6482516.1"/>
    </source>
</evidence>
<accession>A0A8D8FT05</accession>
<evidence type="ECO:0000256" key="1">
    <source>
        <dbReference type="SAM" id="MobiDB-lite"/>
    </source>
</evidence>
<feature type="compositionally biased region" description="Basic and acidic residues" evidence="1">
    <location>
        <begin position="91"/>
        <end position="103"/>
    </location>
</feature>
<dbReference type="EMBL" id="HBUE01093588">
    <property type="protein sequence ID" value="CAG6482512.1"/>
    <property type="molecule type" value="Transcribed_RNA"/>
</dbReference>
<feature type="compositionally biased region" description="Polar residues" evidence="1">
    <location>
        <begin position="104"/>
        <end position="118"/>
    </location>
</feature>
<proteinExistence type="predicted"/>
<feature type="compositionally biased region" description="Polar residues" evidence="1">
    <location>
        <begin position="1"/>
        <end position="14"/>
    </location>
</feature>
<name>A0A8D8FT05_CULPI</name>
<dbReference type="EMBL" id="HBUE01093590">
    <property type="protein sequence ID" value="CAG6482516.1"/>
    <property type="molecule type" value="Transcribed_RNA"/>
</dbReference>
<sequence>MSVGSVQGGLQSWHNRNRWHPSHSAQQVIGSAGNPEQYFFVAPPARAQCQLQLQQQQQQPEANHLPSAGKRDHSNHSGKAEEEPSSSGGSVEEHQRIPREIQKSGRSTQDYQLQQFKQHQYLRDERRNVSAG</sequence>
<feature type="compositionally biased region" description="Low complexity" evidence="1">
    <location>
        <begin position="48"/>
        <end position="59"/>
    </location>
</feature>